<protein>
    <submittedName>
        <fullName evidence="1">Uncharacterized protein</fullName>
    </submittedName>
</protein>
<sequence>MIWVVDDQEIEIRFSANDEVEVRQWNEQKKTIQVPVNMPKAEAVWTIRTFLQTRIPDPIFLVEERLEVFDRYWPIKPLLKKRVSFITKGAIHCYISGRYISTIRKIKIKEELLEQAVLQQIGQWEEKLNLLIPSVIFRKSKNKPYTVHRMQERICFDKGLSNLSLEAIGYCVFKAVASYSAIEEERGRRLIEKHFPTWKTLEKIITYGYKINPL</sequence>
<gene>
    <name evidence="1" type="ORF">H8B17_14230</name>
</gene>
<name>A0ABR7Y614_9SPHI</name>
<keyword evidence="2" id="KW-1185">Reference proteome</keyword>
<evidence type="ECO:0000313" key="1">
    <source>
        <dbReference type="EMBL" id="MBD1426743.1"/>
    </source>
</evidence>
<comment type="caution">
    <text evidence="1">The sequence shown here is derived from an EMBL/GenBank/DDBJ whole genome shotgun (WGS) entry which is preliminary data.</text>
</comment>
<dbReference type="EMBL" id="JACNYK010000004">
    <property type="protein sequence ID" value="MBD1426743.1"/>
    <property type="molecule type" value="Genomic_DNA"/>
</dbReference>
<dbReference type="RefSeq" id="WP_190309905.1">
    <property type="nucleotide sequence ID" value="NZ_JACNYK010000004.1"/>
</dbReference>
<organism evidence="1 2">
    <name type="scientific">Sphingobacterium arenae</name>
    <dbReference type="NCBI Taxonomy" id="1280598"/>
    <lineage>
        <taxon>Bacteria</taxon>
        <taxon>Pseudomonadati</taxon>
        <taxon>Bacteroidota</taxon>
        <taxon>Sphingobacteriia</taxon>
        <taxon>Sphingobacteriales</taxon>
        <taxon>Sphingobacteriaceae</taxon>
        <taxon>Sphingobacterium</taxon>
    </lineage>
</organism>
<evidence type="ECO:0000313" key="2">
    <source>
        <dbReference type="Proteomes" id="UP000606494"/>
    </source>
</evidence>
<reference evidence="1 2" key="1">
    <citation type="submission" date="2020-08" db="EMBL/GenBank/DDBJ databases">
        <title>Sphingobacterium sp. DN00404 isolated from aquaculture water.</title>
        <authorList>
            <person name="Zhang M."/>
        </authorList>
    </citation>
    <scope>NUCLEOTIDE SEQUENCE [LARGE SCALE GENOMIC DNA]</scope>
    <source>
        <strain evidence="1 2">KCTC 32294</strain>
    </source>
</reference>
<accession>A0ABR7Y614</accession>
<dbReference type="Proteomes" id="UP000606494">
    <property type="component" value="Unassembled WGS sequence"/>
</dbReference>
<proteinExistence type="predicted"/>